<dbReference type="CDD" id="cd00553">
    <property type="entry name" value="NAD_synthase"/>
    <property type="match status" value="1"/>
</dbReference>
<evidence type="ECO:0000256" key="5">
    <source>
        <dbReference type="ARBA" id="ARBA00022741"/>
    </source>
</evidence>
<dbReference type="GO" id="GO:0009435">
    <property type="term" value="P:NAD+ biosynthetic process"/>
    <property type="evidence" value="ECO:0007669"/>
    <property type="project" value="UniProtKB-UniRule"/>
</dbReference>
<dbReference type="GO" id="GO:0008795">
    <property type="term" value="F:NAD+ synthase activity"/>
    <property type="evidence" value="ECO:0007669"/>
    <property type="project" value="UniProtKB-UniRule"/>
</dbReference>
<evidence type="ECO:0000256" key="8">
    <source>
        <dbReference type="ARBA" id="ARBA00023027"/>
    </source>
</evidence>
<evidence type="ECO:0000256" key="1">
    <source>
        <dbReference type="ARBA" id="ARBA00005859"/>
    </source>
</evidence>
<keyword evidence="5 13" id="KW-0547">Nucleotide-binding</keyword>
<gene>
    <name evidence="13" type="primary">nadE</name>
    <name evidence="17" type="ORF">FD04_GL000098</name>
</gene>
<dbReference type="SUPFAM" id="SSF52402">
    <property type="entry name" value="Adenine nucleotide alpha hydrolases-like"/>
    <property type="match status" value="1"/>
</dbReference>
<dbReference type="Pfam" id="PF02540">
    <property type="entry name" value="NAD_synthase"/>
    <property type="match status" value="1"/>
</dbReference>
<dbReference type="NCBIfam" id="TIGR00552">
    <property type="entry name" value="nadE"/>
    <property type="match status" value="1"/>
</dbReference>
<reference evidence="17 18" key="1">
    <citation type="journal article" date="2015" name="Genome Announc.">
        <title>Expanding the biotechnology potential of lactobacilli through comparative genomics of 213 strains and associated genera.</title>
        <authorList>
            <person name="Sun Z."/>
            <person name="Harris H.M."/>
            <person name="McCann A."/>
            <person name="Guo C."/>
            <person name="Argimon S."/>
            <person name="Zhang W."/>
            <person name="Yang X."/>
            <person name="Jeffery I.B."/>
            <person name="Cooney J.C."/>
            <person name="Kagawa T.F."/>
            <person name="Liu W."/>
            <person name="Song Y."/>
            <person name="Salvetti E."/>
            <person name="Wrobel A."/>
            <person name="Rasinkangas P."/>
            <person name="Parkhill J."/>
            <person name="Rea M.C."/>
            <person name="O'Sullivan O."/>
            <person name="Ritari J."/>
            <person name="Douillard F.P."/>
            <person name="Paul Ross R."/>
            <person name="Yang R."/>
            <person name="Briner A.E."/>
            <person name="Felis G.E."/>
            <person name="de Vos W.M."/>
            <person name="Barrangou R."/>
            <person name="Klaenhammer T.R."/>
            <person name="Caufield P.W."/>
            <person name="Cui Y."/>
            <person name="Zhang H."/>
            <person name="O'Toole P.W."/>
        </authorList>
    </citation>
    <scope>NUCLEOTIDE SEQUENCE [LARGE SCALE GENOMIC DNA]</scope>
    <source>
        <strain evidence="17 18">DSM 19909</strain>
    </source>
</reference>
<dbReference type="GO" id="GO:0046872">
    <property type="term" value="F:metal ion binding"/>
    <property type="evidence" value="ECO:0007669"/>
    <property type="project" value="UniProtKB-KW"/>
</dbReference>
<dbReference type="FunFam" id="3.40.50.620:FF:000015">
    <property type="entry name" value="NH(3)-dependent NAD(+) synthetase"/>
    <property type="match status" value="1"/>
</dbReference>
<dbReference type="InterPro" id="IPR003694">
    <property type="entry name" value="NAD_synthase"/>
</dbReference>
<evidence type="ECO:0000256" key="9">
    <source>
        <dbReference type="ARBA" id="ARBA00051206"/>
    </source>
</evidence>
<feature type="binding site" evidence="13">
    <location>
        <position position="160"/>
    </location>
    <ligand>
        <name>ATP</name>
        <dbReference type="ChEBI" id="CHEBI:30616"/>
    </ligand>
</feature>
<evidence type="ECO:0000313" key="17">
    <source>
        <dbReference type="EMBL" id="KRK99974.1"/>
    </source>
</evidence>
<comment type="catalytic activity">
    <reaction evidence="9 13 15">
        <text>deamido-NAD(+) + NH4(+) + ATP = AMP + diphosphate + NAD(+) + H(+)</text>
        <dbReference type="Rhea" id="RHEA:21188"/>
        <dbReference type="ChEBI" id="CHEBI:15378"/>
        <dbReference type="ChEBI" id="CHEBI:28938"/>
        <dbReference type="ChEBI" id="CHEBI:30616"/>
        <dbReference type="ChEBI" id="CHEBI:33019"/>
        <dbReference type="ChEBI" id="CHEBI:57540"/>
        <dbReference type="ChEBI" id="CHEBI:58437"/>
        <dbReference type="ChEBI" id="CHEBI:456215"/>
        <dbReference type="EC" id="6.3.1.5"/>
    </reaction>
</comment>
<evidence type="ECO:0000256" key="6">
    <source>
        <dbReference type="ARBA" id="ARBA00022840"/>
    </source>
</evidence>
<evidence type="ECO:0000256" key="4">
    <source>
        <dbReference type="ARBA" id="ARBA00022723"/>
    </source>
</evidence>
<dbReference type="NCBIfam" id="NF001979">
    <property type="entry name" value="PRK00768.1"/>
    <property type="match status" value="1"/>
</dbReference>
<comment type="similarity">
    <text evidence="1 13 14">Belongs to the NAD synthetase family.</text>
</comment>
<protein>
    <recommendedName>
        <fullName evidence="12 13">NH(3)-dependent NAD(+) synthetase</fullName>
        <ecNumber evidence="11 13">6.3.1.5</ecNumber>
    </recommendedName>
</protein>
<dbReference type="RefSeq" id="WP_056946256.1">
    <property type="nucleotide sequence ID" value="NZ_AZEE01000001.1"/>
</dbReference>
<name>A0A0R1LWA8_9LACO</name>
<accession>A0A0R1LWA8</accession>
<evidence type="ECO:0000259" key="16">
    <source>
        <dbReference type="Pfam" id="PF02540"/>
    </source>
</evidence>
<feature type="binding site" evidence="13">
    <location>
        <position position="165"/>
    </location>
    <ligand>
        <name>Mg(2+)</name>
        <dbReference type="ChEBI" id="CHEBI:18420"/>
    </ligand>
</feature>
<feature type="binding site" evidence="13">
    <location>
        <position position="189"/>
    </location>
    <ligand>
        <name>ATP</name>
        <dbReference type="ChEBI" id="CHEBI:30616"/>
    </ligand>
</feature>
<evidence type="ECO:0000256" key="7">
    <source>
        <dbReference type="ARBA" id="ARBA00022842"/>
    </source>
</evidence>
<comment type="function">
    <text evidence="10 13">Catalyzes the ATP-dependent amidation of deamido-NAD to form NAD. Uses ammonia as a nitrogen source.</text>
</comment>
<dbReference type="GO" id="GO:0004359">
    <property type="term" value="F:glutaminase activity"/>
    <property type="evidence" value="ECO:0007669"/>
    <property type="project" value="InterPro"/>
</dbReference>
<dbReference type="GO" id="GO:0005737">
    <property type="term" value="C:cytoplasm"/>
    <property type="evidence" value="ECO:0007669"/>
    <property type="project" value="InterPro"/>
</dbReference>
<dbReference type="EC" id="6.3.1.5" evidence="11 13"/>
<dbReference type="PANTHER" id="PTHR23090">
    <property type="entry name" value="NH 3 /GLUTAMINE-DEPENDENT NAD + SYNTHETASE"/>
    <property type="match status" value="1"/>
</dbReference>
<dbReference type="STRING" id="1423776.FD04_GL000098"/>
<feature type="binding site" description="in other chain" evidence="13">
    <location>
        <begin position="260"/>
        <end position="261"/>
    </location>
    <ligand>
        <name>deamido-NAD(+)</name>
        <dbReference type="ChEBI" id="CHEBI:58437"/>
        <note>ligand shared between two neighboring subunits</note>
    </ligand>
</feature>
<evidence type="ECO:0000256" key="12">
    <source>
        <dbReference type="ARBA" id="ARBA00070926"/>
    </source>
</evidence>
<keyword evidence="6 13" id="KW-0067">ATP-binding</keyword>
<dbReference type="EMBL" id="AZEE01000001">
    <property type="protein sequence ID" value="KRK99974.1"/>
    <property type="molecule type" value="Genomic_DNA"/>
</dbReference>
<feature type="binding site" description="in other chain" evidence="13">
    <location>
        <position position="140"/>
    </location>
    <ligand>
        <name>deamido-NAD(+)</name>
        <dbReference type="ChEBI" id="CHEBI:58437"/>
        <note>ligand shared between two neighboring subunits</note>
    </ligand>
</feature>
<keyword evidence="4 13" id="KW-0479">Metal-binding</keyword>
<dbReference type="PATRIC" id="fig|1423776.4.peg.97"/>
<evidence type="ECO:0000256" key="2">
    <source>
        <dbReference type="ARBA" id="ARBA00011738"/>
    </source>
</evidence>
<feature type="binding site" evidence="13">
    <location>
        <position position="52"/>
    </location>
    <ligand>
        <name>Mg(2+)</name>
        <dbReference type="ChEBI" id="CHEBI:18420"/>
    </ligand>
</feature>
<feature type="domain" description="NAD/GMP synthase" evidence="16">
    <location>
        <begin position="24"/>
        <end position="265"/>
    </location>
</feature>
<dbReference type="GO" id="GO:0005524">
    <property type="term" value="F:ATP binding"/>
    <property type="evidence" value="ECO:0007669"/>
    <property type="project" value="UniProtKB-UniRule"/>
</dbReference>
<dbReference type="InterPro" id="IPR014729">
    <property type="entry name" value="Rossmann-like_a/b/a_fold"/>
</dbReference>
<dbReference type="HAMAP" id="MF_00193">
    <property type="entry name" value="NadE_ammonia_dep"/>
    <property type="match status" value="1"/>
</dbReference>
<evidence type="ECO:0000256" key="10">
    <source>
        <dbReference type="ARBA" id="ARBA00055966"/>
    </source>
</evidence>
<evidence type="ECO:0000313" key="18">
    <source>
        <dbReference type="Proteomes" id="UP000051160"/>
    </source>
</evidence>
<proteinExistence type="inferred from homology"/>
<evidence type="ECO:0000256" key="15">
    <source>
        <dbReference type="RuleBase" id="RU003812"/>
    </source>
</evidence>
<evidence type="ECO:0000256" key="3">
    <source>
        <dbReference type="ARBA" id="ARBA00022598"/>
    </source>
</evidence>
<feature type="binding site" evidence="13">
    <location>
        <begin position="46"/>
        <end position="53"/>
    </location>
    <ligand>
        <name>ATP</name>
        <dbReference type="ChEBI" id="CHEBI:30616"/>
    </ligand>
</feature>
<keyword evidence="18" id="KW-1185">Reference proteome</keyword>
<comment type="subunit">
    <text evidence="2 13">Homodimer.</text>
</comment>
<dbReference type="AlphaFoldDB" id="A0A0R1LWA8"/>
<comment type="pathway">
    <text evidence="13">Cofactor biosynthesis; NAD(+) biosynthesis; NAD(+) from deamido-NAD(+) (ammonia route): step 1/1.</text>
</comment>
<dbReference type="Gene3D" id="3.40.50.620">
    <property type="entry name" value="HUPs"/>
    <property type="match status" value="1"/>
</dbReference>
<dbReference type="Proteomes" id="UP000051160">
    <property type="component" value="Unassembled WGS sequence"/>
</dbReference>
<sequence length="274" mass="30110">MREQQQQIISALKVQPTIDAATEVDRSVTFMKDYLKKTGLKALVLGISGGQDSTLAGKLCEMAVTQLRQETGDKTYQFIAVRLPYGVQADESDAMAAIDFMAADKVDRVDIKQATDAAVAAVEANDETITDFNKGNIKARQRMIAQFAIAGANQGAVVGTDHAAEAVTGFYTKFGDGAADITPIWRLDKRQGKQLLAYLNAPAHLYTKVPTADLEEDRPSLPDEVALGVSYDDIDDYLEGKTVSEKAAQTIETWYQKSQHKRHLPVTVFDTFWK</sequence>
<feature type="binding site" description="in other chain" evidence="13">
    <location>
        <position position="173"/>
    </location>
    <ligand>
        <name>deamido-NAD(+)</name>
        <dbReference type="ChEBI" id="CHEBI:58437"/>
        <note>ligand shared between two neighboring subunits</note>
    </ligand>
</feature>
<dbReference type="OrthoDB" id="9803818at2"/>
<dbReference type="UniPathway" id="UPA00253">
    <property type="reaction ID" value="UER00333"/>
</dbReference>
<feature type="binding site" evidence="13">
    <location>
        <position position="180"/>
    </location>
    <ligand>
        <name>deamido-NAD(+)</name>
        <dbReference type="ChEBI" id="CHEBI:58437"/>
        <note>ligand shared between two neighboring subunits</note>
    </ligand>
</feature>
<dbReference type="PANTHER" id="PTHR23090:SF7">
    <property type="entry name" value="NH(3)-DEPENDENT NAD(+) SYNTHETASE"/>
    <property type="match status" value="1"/>
</dbReference>
<keyword evidence="7 13" id="KW-0460">Magnesium</keyword>
<evidence type="ECO:0000256" key="14">
    <source>
        <dbReference type="RuleBase" id="RU003811"/>
    </source>
</evidence>
<dbReference type="InterPro" id="IPR022926">
    <property type="entry name" value="NH(3)-dep_NAD(+)_synth"/>
</dbReference>
<organism evidence="17 18">
    <name type="scientific">Secundilactobacillus odoratitofui DSM 19909 = JCM 15043</name>
    <dbReference type="NCBI Taxonomy" id="1423776"/>
    <lineage>
        <taxon>Bacteria</taxon>
        <taxon>Bacillati</taxon>
        <taxon>Bacillota</taxon>
        <taxon>Bacilli</taxon>
        <taxon>Lactobacillales</taxon>
        <taxon>Lactobacillaceae</taxon>
        <taxon>Secundilactobacillus</taxon>
    </lineage>
</organism>
<evidence type="ECO:0000256" key="11">
    <source>
        <dbReference type="ARBA" id="ARBA00066987"/>
    </source>
</evidence>
<keyword evidence="8 13" id="KW-0520">NAD</keyword>
<dbReference type="GO" id="GO:0003952">
    <property type="term" value="F:NAD+ synthase (glutamine-hydrolyzing) activity"/>
    <property type="evidence" value="ECO:0007669"/>
    <property type="project" value="InterPro"/>
</dbReference>
<evidence type="ECO:0000256" key="13">
    <source>
        <dbReference type="HAMAP-Rule" id="MF_00193"/>
    </source>
</evidence>
<dbReference type="InterPro" id="IPR022310">
    <property type="entry name" value="NAD/GMP_synthase"/>
</dbReference>
<keyword evidence="3 13" id="KW-0436">Ligase</keyword>
<feature type="binding site" evidence="13">
    <location>
        <position position="211"/>
    </location>
    <ligand>
        <name>ATP</name>
        <dbReference type="ChEBI" id="CHEBI:30616"/>
    </ligand>
</feature>
<comment type="caution">
    <text evidence="17">The sequence shown here is derived from an EMBL/GenBank/DDBJ whole genome shotgun (WGS) entry which is preliminary data.</text>
</comment>